<feature type="transmembrane region" description="Helical" evidence="1">
    <location>
        <begin position="75"/>
        <end position="96"/>
    </location>
</feature>
<comment type="caution">
    <text evidence="2">The sequence shown here is derived from an EMBL/GenBank/DDBJ whole genome shotgun (WGS) entry which is preliminary data.</text>
</comment>
<keyword evidence="1" id="KW-0812">Transmembrane</keyword>
<proteinExistence type="predicted"/>
<accession>A0ABV0NPZ4</accession>
<keyword evidence="1" id="KW-1133">Transmembrane helix</keyword>
<protein>
    <submittedName>
        <fullName evidence="2">Uncharacterized protein</fullName>
    </submittedName>
</protein>
<keyword evidence="3" id="KW-1185">Reference proteome</keyword>
<dbReference type="EMBL" id="JAHRIO010045976">
    <property type="protein sequence ID" value="MEQ2173464.1"/>
    <property type="molecule type" value="Genomic_DNA"/>
</dbReference>
<keyword evidence="1" id="KW-0472">Membrane</keyword>
<evidence type="ECO:0000256" key="1">
    <source>
        <dbReference type="SAM" id="Phobius"/>
    </source>
</evidence>
<evidence type="ECO:0000313" key="2">
    <source>
        <dbReference type="EMBL" id="MEQ2173464.1"/>
    </source>
</evidence>
<dbReference type="Proteomes" id="UP001476798">
    <property type="component" value="Unassembled WGS sequence"/>
</dbReference>
<organism evidence="2 3">
    <name type="scientific">Goodea atripinnis</name>
    <dbReference type="NCBI Taxonomy" id="208336"/>
    <lineage>
        <taxon>Eukaryota</taxon>
        <taxon>Metazoa</taxon>
        <taxon>Chordata</taxon>
        <taxon>Craniata</taxon>
        <taxon>Vertebrata</taxon>
        <taxon>Euteleostomi</taxon>
        <taxon>Actinopterygii</taxon>
        <taxon>Neopterygii</taxon>
        <taxon>Teleostei</taxon>
        <taxon>Neoteleostei</taxon>
        <taxon>Acanthomorphata</taxon>
        <taxon>Ovalentaria</taxon>
        <taxon>Atherinomorphae</taxon>
        <taxon>Cyprinodontiformes</taxon>
        <taxon>Goodeidae</taxon>
        <taxon>Goodea</taxon>
    </lineage>
</organism>
<gene>
    <name evidence="2" type="ORF">GOODEAATRI_032379</name>
</gene>
<reference evidence="2 3" key="1">
    <citation type="submission" date="2021-06" db="EMBL/GenBank/DDBJ databases">
        <authorList>
            <person name="Palmer J.M."/>
        </authorList>
    </citation>
    <scope>NUCLEOTIDE SEQUENCE [LARGE SCALE GENOMIC DNA]</scope>
    <source>
        <strain evidence="2 3">GA_2019</strain>
        <tissue evidence="2">Muscle</tissue>
    </source>
</reference>
<sequence>MLKRLDRIRFRGQRRDEFLDPVESPNTSDTECSEDVVLKPRISVREAEELREPEGEQHIDTQVQEHNENHFDSKVIQSFISVMLLILCCVCHRLVLDHFLQVSKKSQRLI</sequence>
<name>A0ABV0NPZ4_9TELE</name>
<evidence type="ECO:0000313" key="3">
    <source>
        <dbReference type="Proteomes" id="UP001476798"/>
    </source>
</evidence>